<dbReference type="Gene3D" id="3.40.50.12500">
    <property type="match status" value="1"/>
</dbReference>
<proteinExistence type="predicted"/>
<keyword evidence="2" id="KW-1185">Reference proteome</keyword>
<dbReference type="Proteomes" id="UP000542125">
    <property type="component" value="Unassembled WGS sequence"/>
</dbReference>
<accession>A0A7Y9IXI6</accession>
<dbReference type="PANTHER" id="PTHR40267:SF1">
    <property type="entry name" value="BLR3294 PROTEIN"/>
    <property type="match status" value="1"/>
</dbReference>
<organism evidence="1 2">
    <name type="scientific">Pigmentiphaga litoralis</name>
    <dbReference type="NCBI Taxonomy" id="516702"/>
    <lineage>
        <taxon>Bacteria</taxon>
        <taxon>Pseudomonadati</taxon>
        <taxon>Pseudomonadota</taxon>
        <taxon>Betaproteobacteria</taxon>
        <taxon>Burkholderiales</taxon>
        <taxon>Alcaligenaceae</taxon>
        <taxon>Pigmentiphaga</taxon>
    </lineage>
</organism>
<reference evidence="1 2" key="1">
    <citation type="submission" date="2020-07" db="EMBL/GenBank/DDBJ databases">
        <title>Genomic Encyclopedia of Type Strains, Phase IV (KMG-V): Genome sequencing to study the core and pangenomes of soil and plant-associated prokaryotes.</title>
        <authorList>
            <person name="Whitman W."/>
        </authorList>
    </citation>
    <scope>NUCLEOTIDE SEQUENCE [LARGE SCALE GENOMIC DNA]</scope>
    <source>
        <strain evidence="1 2">SAS40</strain>
    </source>
</reference>
<dbReference type="PIRSF" id="PIRSF015736">
    <property type="entry name" value="MI"/>
    <property type="match status" value="1"/>
</dbReference>
<dbReference type="AlphaFoldDB" id="A0A7Y9IXI6"/>
<sequence>MTDSLGYRRKFGVIAPSTNTSVQPEFDSMRPVGVTNHFSRIVIPDNPVRNDDDFNKLMNDIRSTLMDSVDAVMTCSPDYIVMGMSAETFWDGLDGSVELQQRVEARAGVKVAMGSDACRAALKAYGGIKRISVITPYMPVGDQQVRKFFADCGFEVVNLKGLKCPGPMLIAHVSEAELRDAIIEVDDPTVDAIVQVGTNLAMARVAGIAEFWLGKPVIAINTATYWWALRQNGIDDKIQGFGKLLSHY</sequence>
<evidence type="ECO:0000313" key="1">
    <source>
        <dbReference type="EMBL" id="NYE84935.1"/>
    </source>
</evidence>
<dbReference type="RefSeq" id="WP_179588964.1">
    <property type="nucleotide sequence ID" value="NZ_JACBYR010000002.1"/>
</dbReference>
<dbReference type="PANTHER" id="PTHR40267">
    <property type="entry name" value="BLR3294 PROTEIN"/>
    <property type="match status" value="1"/>
</dbReference>
<dbReference type="InterPro" id="IPR026286">
    <property type="entry name" value="MaiA/AMDase"/>
</dbReference>
<evidence type="ECO:0000313" key="2">
    <source>
        <dbReference type="Proteomes" id="UP000542125"/>
    </source>
</evidence>
<dbReference type="EMBL" id="JACBYR010000002">
    <property type="protein sequence ID" value="NYE84935.1"/>
    <property type="molecule type" value="Genomic_DNA"/>
</dbReference>
<dbReference type="InterPro" id="IPR053714">
    <property type="entry name" value="Iso_Racemase_Enz_sf"/>
</dbReference>
<dbReference type="GO" id="GO:0050076">
    <property type="term" value="F:maleate isomerase activity"/>
    <property type="evidence" value="ECO:0007669"/>
    <property type="project" value="UniProtKB-EC"/>
</dbReference>
<keyword evidence="1" id="KW-0413">Isomerase</keyword>
<dbReference type="Pfam" id="PF17645">
    <property type="entry name" value="Amdase"/>
    <property type="match status" value="1"/>
</dbReference>
<comment type="caution">
    <text evidence="1">The sequence shown here is derived from an EMBL/GenBank/DDBJ whole genome shotgun (WGS) entry which is preliminary data.</text>
</comment>
<dbReference type="EC" id="5.2.1.1" evidence="1"/>
<gene>
    <name evidence="1" type="ORF">FHW18_004242</name>
</gene>
<protein>
    <submittedName>
        <fullName evidence="1">Maleate isomerase</fullName>
        <ecNumber evidence="1">5.2.1.1</ecNumber>
    </submittedName>
</protein>
<name>A0A7Y9IXI6_9BURK</name>